<dbReference type="FunFam" id="3.40.50.720:FF:000084">
    <property type="entry name" value="Short-chain dehydrogenase reductase"/>
    <property type="match status" value="1"/>
</dbReference>
<dbReference type="OrthoDB" id="9806974at2"/>
<proteinExistence type="inferred from homology"/>
<reference evidence="4" key="1">
    <citation type="submission" date="2016-10" db="EMBL/GenBank/DDBJ databases">
        <authorList>
            <person name="Varghese N."/>
            <person name="Submissions S."/>
        </authorList>
    </citation>
    <scope>NUCLEOTIDE SEQUENCE [LARGE SCALE GENOMIC DNA]</scope>
    <source>
        <strain evidence="4">Ah-143</strain>
    </source>
</reference>
<dbReference type="InterPro" id="IPR020904">
    <property type="entry name" value="Sc_DH/Rdtase_CS"/>
</dbReference>
<comment type="similarity">
    <text evidence="1">Belongs to the short-chain dehydrogenases/reductases (SDR) family.</text>
</comment>
<name>A0A1I7DVA2_9ENTR</name>
<dbReference type="GO" id="GO:0016616">
    <property type="term" value="F:oxidoreductase activity, acting on the CH-OH group of donors, NAD or NADP as acceptor"/>
    <property type="evidence" value="ECO:0007669"/>
    <property type="project" value="TreeGrafter"/>
</dbReference>
<dbReference type="PROSITE" id="PS00061">
    <property type="entry name" value="ADH_SHORT"/>
    <property type="match status" value="1"/>
</dbReference>
<evidence type="ECO:0000313" key="4">
    <source>
        <dbReference type="Proteomes" id="UP000199187"/>
    </source>
</evidence>
<gene>
    <name evidence="3" type="ORF">SAMN05192562_10734</name>
</gene>
<dbReference type="EMBL" id="FPAU01000007">
    <property type="protein sequence ID" value="SFU15608.1"/>
    <property type="molecule type" value="Genomic_DNA"/>
</dbReference>
<dbReference type="InterPro" id="IPR002347">
    <property type="entry name" value="SDR_fam"/>
</dbReference>
<dbReference type="RefSeq" id="WP_090125133.1">
    <property type="nucleotide sequence ID" value="NZ_CP045300.1"/>
</dbReference>
<dbReference type="Proteomes" id="UP000199187">
    <property type="component" value="Unassembled WGS sequence"/>
</dbReference>
<dbReference type="PANTHER" id="PTHR42760:SF115">
    <property type="entry name" value="3-OXOACYL-[ACYL-CARRIER-PROTEIN] REDUCTASE FABG"/>
    <property type="match status" value="1"/>
</dbReference>
<dbReference type="AlphaFoldDB" id="A0A1I7DVA2"/>
<dbReference type="PANTHER" id="PTHR42760">
    <property type="entry name" value="SHORT-CHAIN DEHYDROGENASES/REDUCTASES FAMILY MEMBER"/>
    <property type="match status" value="1"/>
</dbReference>
<keyword evidence="4" id="KW-1185">Reference proteome</keyword>
<evidence type="ECO:0000256" key="1">
    <source>
        <dbReference type="ARBA" id="ARBA00006484"/>
    </source>
</evidence>
<dbReference type="Pfam" id="PF13561">
    <property type="entry name" value="adh_short_C2"/>
    <property type="match status" value="1"/>
</dbReference>
<dbReference type="InterPro" id="IPR036291">
    <property type="entry name" value="NAD(P)-bd_dom_sf"/>
</dbReference>
<sequence length="262" mass="27838">MDKSWDNKVKALFNIENKVAVITGGAGSLGEGVARGLANFGVKIAVTGRTLATLDKTVQQVNEAGGEAIAFAADMTDETSVKALADNVIATWGKIDFLINIAGIAIRHPAESFDIGDFRKVIDINVSGTFIPCKVFGDIFIKQGFGKIVNTSSVRAFAGHPGGYAAYGTSKGAINLLTRQLATEWAKYNINVNAVAPTIFWTPLTQEVLEDEKLKKIFLDRIPMGRAAVVEDMVGSVIYLCSPAADFITGQVIYVDGGCTAG</sequence>
<keyword evidence="2" id="KW-0560">Oxidoreductase</keyword>
<dbReference type="PRINTS" id="PR00081">
    <property type="entry name" value="GDHRDH"/>
</dbReference>
<accession>A0A1I7DVA2</accession>
<organism evidence="3 4">
    <name type="scientific">Kosakonia arachidis</name>
    <dbReference type="NCBI Taxonomy" id="551989"/>
    <lineage>
        <taxon>Bacteria</taxon>
        <taxon>Pseudomonadati</taxon>
        <taxon>Pseudomonadota</taxon>
        <taxon>Gammaproteobacteria</taxon>
        <taxon>Enterobacterales</taxon>
        <taxon>Enterobacteriaceae</taxon>
        <taxon>Kosakonia</taxon>
    </lineage>
</organism>
<evidence type="ECO:0000256" key="2">
    <source>
        <dbReference type="ARBA" id="ARBA00023002"/>
    </source>
</evidence>
<dbReference type="Gene3D" id="3.40.50.720">
    <property type="entry name" value="NAD(P)-binding Rossmann-like Domain"/>
    <property type="match status" value="1"/>
</dbReference>
<dbReference type="SUPFAM" id="SSF51735">
    <property type="entry name" value="NAD(P)-binding Rossmann-fold domains"/>
    <property type="match status" value="1"/>
</dbReference>
<protein>
    <submittedName>
        <fullName evidence="3">Gluconate 5-dehydrogenase</fullName>
    </submittedName>
</protein>
<evidence type="ECO:0000313" key="3">
    <source>
        <dbReference type="EMBL" id="SFU15608.1"/>
    </source>
</evidence>
<dbReference type="PRINTS" id="PR00080">
    <property type="entry name" value="SDRFAMILY"/>
</dbReference>